<accession>X0XBR5</accession>
<feature type="non-terminal residue" evidence="6">
    <location>
        <position position="200"/>
    </location>
</feature>
<keyword evidence="3" id="KW-0732">Signal</keyword>
<gene>
    <name evidence="6" type="ORF">S01H1_67750</name>
</gene>
<dbReference type="AlphaFoldDB" id="X0XBR5"/>
<keyword evidence="2" id="KW-0964">Secreted</keyword>
<dbReference type="Gene3D" id="2.60.40.10">
    <property type="entry name" value="Immunoglobulins"/>
    <property type="match status" value="1"/>
</dbReference>
<evidence type="ECO:0000313" key="6">
    <source>
        <dbReference type="EMBL" id="GAG40624.1"/>
    </source>
</evidence>
<evidence type="ECO:0000256" key="3">
    <source>
        <dbReference type="ARBA" id="ARBA00022729"/>
    </source>
</evidence>
<feature type="region of interest" description="Disordered" evidence="4">
    <location>
        <begin position="83"/>
        <end position="106"/>
    </location>
</feature>
<dbReference type="GO" id="GO:0005576">
    <property type="term" value="C:extracellular region"/>
    <property type="evidence" value="ECO:0007669"/>
    <property type="project" value="UniProtKB-SubCell"/>
</dbReference>
<dbReference type="SUPFAM" id="SSF117074">
    <property type="entry name" value="Hypothetical protein PA1324"/>
    <property type="match status" value="1"/>
</dbReference>
<evidence type="ECO:0000256" key="1">
    <source>
        <dbReference type="ARBA" id="ARBA00004613"/>
    </source>
</evidence>
<comment type="caution">
    <text evidence="6">The sequence shown here is derived from an EMBL/GenBank/DDBJ whole genome shotgun (WGS) entry which is preliminary data.</text>
</comment>
<dbReference type="Pfam" id="PF17210">
    <property type="entry name" value="SdrD_B"/>
    <property type="match status" value="1"/>
</dbReference>
<dbReference type="InterPro" id="IPR033764">
    <property type="entry name" value="Sdr_B"/>
</dbReference>
<sequence length="200" mass="21328">MFLLTTSLPASAAPQAQFTPFPTPTPGTDGRIIYIAQENDNWWRIAAIFGMGREGVNIILELNDATNETYVIPGEEILLGFGGPAEITPTAGPSPTPAPSLPTPTPQPGSGTLCVILYNDINGDSIRQKEEPSIPDGAISVSDQSDEVSLTETTLSGMEPFCFEELMQGEYTISVAVPDGYNPTTVLSYILVLDPGTETY</sequence>
<feature type="compositionally biased region" description="Pro residues" evidence="4">
    <location>
        <begin position="92"/>
        <end position="106"/>
    </location>
</feature>
<evidence type="ECO:0000256" key="4">
    <source>
        <dbReference type="SAM" id="MobiDB-lite"/>
    </source>
</evidence>
<comment type="subcellular location">
    <subcellularLocation>
        <location evidence="1">Secreted</location>
    </subcellularLocation>
</comment>
<proteinExistence type="predicted"/>
<evidence type="ECO:0000259" key="5">
    <source>
        <dbReference type="Pfam" id="PF17210"/>
    </source>
</evidence>
<name>X0XBR5_9ZZZZ</name>
<dbReference type="InterPro" id="IPR013783">
    <property type="entry name" value="Ig-like_fold"/>
</dbReference>
<dbReference type="EMBL" id="BARS01044890">
    <property type="protein sequence ID" value="GAG40624.1"/>
    <property type="molecule type" value="Genomic_DNA"/>
</dbReference>
<protein>
    <recommendedName>
        <fullName evidence="5">SD-repeat containing protein B domain-containing protein</fullName>
    </recommendedName>
</protein>
<reference evidence="6" key="1">
    <citation type="journal article" date="2014" name="Front. Microbiol.">
        <title>High frequency of phylogenetically diverse reductive dehalogenase-homologous genes in deep subseafloor sedimentary metagenomes.</title>
        <authorList>
            <person name="Kawai M."/>
            <person name="Futagami T."/>
            <person name="Toyoda A."/>
            <person name="Takaki Y."/>
            <person name="Nishi S."/>
            <person name="Hori S."/>
            <person name="Arai W."/>
            <person name="Tsubouchi T."/>
            <person name="Morono Y."/>
            <person name="Uchiyama I."/>
            <person name="Ito T."/>
            <person name="Fujiyama A."/>
            <person name="Inagaki F."/>
            <person name="Takami H."/>
        </authorList>
    </citation>
    <scope>NUCLEOTIDE SEQUENCE</scope>
    <source>
        <strain evidence="6">Expedition CK06-06</strain>
    </source>
</reference>
<evidence type="ECO:0000256" key="2">
    <source>
        <dbReference type="ARBA" id="ARBA00022525"/>
    </source>
</evidence>
<feature type="domain" description="SD-repeat containing protein B" evidence="5">
    <location>
        <begin position="117"/>
        <end position="185"/>
    </location>
</feature>
<organism evidence="6">
    <name type="scientific">marine sediment metagenome</name>
    <dbReference type="NCBI Taxonomy" id="412755"/>
    <lineage>
        <taxon>unclassified sequences</taxon>
        <taxon>metagenomes</taxon>
        <taxon>ecological metagenomes</taxon>
    </lineage>
</organism>